<comment type="caution">
    <text evidence="3">The sequence shown here is derived from an EMBL/GenBank/DDBJ whole genome shotgun (WGS) entry which is preliminary data.</text>
</comment>
<feature type="region of interest" description="Disordered" evidence="2">
    <location>
        <begin position="234"/>
        <end position="257"/>
    </location>
</feature>
<evidence type="ECO:0000313" key="4">
    <source>
        <dbReference type="Proteomes" id="UP001479290"/>
    </source>
</evidence>
<feature type="coiled-coil region" evidence="1">
    <location>
        <begin position="81"/>
        <end position="230"/>
    </location>
</feature>
<feature type="compositionally biased region" description="Acidic residues" evidence="2">
    <location>
        <begin position="242"/>
        <end position="251"/>
    </location>
</feature>
<sequence>MSTEKERSVLNDADEKEVKDEKTGVKEELSEEQELEELRAQVLQLLLELEEARDTSQKHEEGFLELQGLLEEERLASAHQAEAFTRQIQRLQAQLRSVQEEMDSLEEEKESELLEAQEELRTAQEEVLVLQQAAEEAAAERENDIASLQEELCHLRAEISRLENTEQEYELEIVTLRAEIEMKSQIRQQQRKEGDMAQLMDECKSLKEQCHALQDENTRLTHRLQMLQKRSSGSSYISLKEEQEETEECGTETETGGSYMSVNQMGSNCRLVDAGIQKNISFDGKPITPTSWTGGFSEILSLRDQLKQTEEKATHVQRECDGLQNELQNLREMYETSQKERAELELELLRCREELERAADVKEMIYE</sequence>
<reference evidence="3 4" key="1">
    <citation type="submission" date="2024-05" db="EMBL/GenBank/DDBJ databases">
        <title>A high-quality chromosomal-level genome assembly of Topmouth culter (Culter alburnus).</title>
        <authorList>
            <person name="Zhao H."/>
        </authorList>
    </citation>
    <scope>NUCLEOTIDE SEQUENCE [LARGE SCALE GENOMIC DNA]</scope>
    <source>
        <strain evidence="3">CATC2023</strain>
        <tissue evidence="3">Muscle</tissue>
    </source>
</reference>
<evidence type="ECO:0000313" key="3">
    <source>
        <dbReference type="EMBL" id="KAK9952657.1"/>
    </source>
</evidence>
<dbReference type="GO" id="GO:0007338">
    <property type="term" value="P:single fertilization"/>
    <property type="evidence" value="ECO:0007669"/>
    <property type="project" value="TreeGrafter"/>
</dbReference>
<feature type="coiled-coil region" evidence="1">
    <location>
        <begin position="299"/>
        <end position="361"/>
    </location>
</feature>
<dbReference type="GO" id="GO:0001675">
    <property type="term" value="P:acrosome assembly"/>
    <property type="evidence" value="ECO:0007669"/>
    <property type="project" value="TreeGrafter"/>
</dbReference>
<dbReference type="InterPro" id="IPR051176">
    <property type="entry name" value="Cent_Immune-Sig_Mod"/>
</dbReference>
<evidence type="ECO:0000256" key="2">
    <source>
        <dbReference type="SAM" id="MobiDB-lite"/>
    </source>
</evidence>
<proteinExistence type="predicted"/>
<keyword evidence="1" id="KW-0175">Coiled coil</keyword>
<dbReference type="Proteomes" id="UP001479290">
    <property type="component" value="Unassembled WGS sequence"/>
</dbReference>
<evidence type="ECO:0008006" key="5">
    <source>
        <dbReference type="Google" id="ProtNLM"/>
    </source>
</evidence>
<organism evidence="3 4">
    <name type="scientific">Culter alburnus</name>
    <name type="common">Topmouth culter</name>
    <dbReference type="NCBI Taxonomy" id="194366"/>
    <lineage>
        <taxon>Eukaryota</taxon>
        <taxon>Metazoa</taxon>
        <taxon>Chordata</taxon>
        <taxon>Craniata</taxon>
        <taxon>Vertebrata</taxon>
        <taxon>Euteleostomi</taxon>
        <taxon>Actinopterygii</taxon>
        <taxon>Neopterygii</taxon>
        <taxon>Teleostei</taxon>
        <taxon>Ostariophysi</taxon>
        <taxon>Cypriniformes</taxon>
        <taxon>Xenocyprididae</taxon>
        <taxon>Xenocypridinae</taxon>
        <taxon>Culter</taxon>
    </lineage>
</organism>
<dbReference type="PANTHER" id="PTHR15715">
    <property type="entry name" value="CENTROSOMAL PROTEIN OF 170 KDA"/>
    <property type="match status" value="1"/>
</dbReference>
<feature type="region of interest" description="Disordered" evidence="2">
    <location>
        <begin position="1"/>
        <end position="33"/>
    </location>
</feature>
<feature type="compositionally biased region" description="Basic and acidic residues" evidence="2">
    <location>
        <begin position="16"/>
        <end position="28"/>
    </location>
</feature>
<name>A0AAW1YXM6_CULAL</name>
<accession>A0AAW1YXM6</accession>
<dbReference type="PANTHER" id="PTHR15715:SF26">
    <property type="entry name" value="COILED-COIL DOMAIN-CONTAINING PROTEIN 136"/>
    <property type="match status" value="1"/>
</dbReference>
<dbReference type="GO" id="GO:0002080">
    <property type="term" value="C:acrosomal membrane"/>
    <property type="evidence" value="ECO:0007669"/>
    <property type="project" value="TreeGrafter"/>
</dbReference>
<protein>
    <recommendedName>
        <fullName evidence="5">Coiled-coil domain containing 136b</fullName>
    </recommendedName>
</protein>
<dbReference type="EMBL" id="JAWDJR010000024">
    <property type="protein sequence ID" value="KAK9952657.1"/>
    <property type="molecule type" value="Genomic_DNA"/>
</dbReference>
<dbReference type="AlphaFoldDB" id="A0AAW1YXM6"/>
<keyword evidence="4" id="KW-1185">Reference proteome</keyword>
<gene>
    <name evidence="3" type="ORF">ABG768_018471</name>
</gene>
<evidence type="ECO:0000256" key="1">
    <source>
        <dbReference type="SAM" id="Coils"/>
    </source>
</evidence>